<reference evidence="1 2" key="1">
    <citation type="submission" date="2018-05" db="EMBL/GenBank/DDBJ databases">
        <title>complete genome sequence of Aquabacterium olei NBRC 110486.</title>
        <authorList>
            <person name="Tang B."/>
            <person name="Chang J."/>
            <person name="Zhang L."/>
            <person name="Yang H."/>
        </authorList>
    </citation>
    <scope>NUCLEOTIDE SEQUENCE [LARGE SCALE GENOMIC DNA]</scope>
    <source>
        <strain evidence="1 2">NBRC 110486</strain>
        <plasmid evidence="2">Plasmid ptb101</plasmid>
    </source>
</reference>
<dbReference type="Proteomes" id="UP000244892">
    <property type="component" value="Plasmid pTB101"/>
</dbReference>
<dbReference type="RefSeq" id="WP_109038710.1">
    <property type="nucleotide sequence ID" value="NZ_CP029211.1"/>
</dbReference>
<dbReference type="EMBL" id="CP029211">
    <property type="protein sequence ID" value="AWI55600.1"/>
    <property type="molecule type" value="Genomic_DNA"/>
</dbReference>
<sequence>MITHVVALPKGLTQLSLAALPRERWRNGKGWTRPVAQGGPAGAPSWRVSLAEITEAAPFSAFPGMDRTTVLVDGGPVSLVAPHQQWALSERGDRAHYGGELSLHNTAPERDTLFWNVMTARGRVSASVHLLHGALALPEQGHSLVWVLRGGYTLAGQPLPGLIHLGPQEGLHWRGGQHKLMLRATEPDSLLLHTLLTE</sequence>
<organism evidence="1 2">
    <name type="scientific">Aquabacterium olei</name>
    <dbReference type="NCBI Taxonomy" id="1296669"/>
    <lineage>
        <taxon>Bacteria</taxon>
        <taxon>Pseudomonadati</taxon>
        <taxon>Pseudomonadota</taxon>
        <taxon>Betaproteobacteria</taxon>
        <taxon>Burkholderiales</taxon>
        <taxon>Aquabacterium</taxon>
    </lineage>
</organism>
<dbReference type="AlphaFoldDB" id="A0A2U8FX60"/>
<geneLocation type="plasmid" evidence="2">
    <name>ptb101</name>
</geneLocation>
<gene>
    <name evidence="1" type="ORF">DEH84_18655</name>
</gene>
<dbReference type="Pfam" id="PF05962">
    <property type="entry name" value="HutD"/>
    <property type="match status" value="1"/>
</dbReference>
<dbReference type="PANTHER" id="PTHR37943">
    <property type="entry name" value="PROTEIN VES"/>
    <property type="match status" value="1"/>
</dbReference>
<evidence type="ECO:0000313" key="1">
    <source>
        <dbReference type="EMBL" id="AWI55600.1"/>
    </source>
</evidence>
<dbReference type="InterPro" id="IPR010282">
    <property type="entry name" value="Uncharacterised_HutD/Ves"/>
</dbReference>
<dbReference type="PANTHER" id="PTHR37943:SF1">
    <property type="entry name" value="PROTEIN VES"/>
    <property type="match status" value="1"/>
</dbReference>
<dbReference type="InterPro" id="IPR011051">
    <property type="entry name" value="RmlC_Cupin_sf"/>
</dbReference>
<dbReference type="SUPFAM" id="SSF51182">
    <property type="entry name" value="RmlC-like cupins"/>
    <property type="match status" value="1"/>
</dbReference>
<evidence type="ECO:0000313" key="2">
    <source>
        <dbReference type="Proteomes" id="UP000244892"/>
    </source>
</evidence>
<protein>
    <recommendedName>
        <fullName evidence="3">HutD family protein</fullName>
    </recommendedName>
</protein>
<keyword evidence="1" id="KW-0614">Plasmid</keyword>
<dbReference type="OrthoDB" id="9800082at2"/>
<name>A0A2U8FX60_9BURK</name>
<evidence type="ECO:0008006" key="3">
    <source>
        <dbReference type="Google" id="ProtNLM"/>
    </source>
</evidence>
<dbReference type="InterPro" id="IPR014710">
    <property type="entry name" value="RmlC-like_jellyroll"/>
</dbReference>
<keyword evidence="2" id="KW-1185">Reference proteome</keyword>
<dbReference type="Gene3D" id="2.60.120.10">
    <property type="entry name" value="Jelly Rolls"/>
    <property type="match status" value="1"/>
</dbReference>
<accession>A0A2U8FX60</accession>
<dbReference type="KEGG" id="aon:DEH84_18655"/>
<proteinExistence type="predicted"/>